<feature type="transmembrane region" description="Helical" evidence="8">
    <location>
        <begin position="252"/>
        <end position="272"/>
    </location>
</feature>
<dbReference type="HOGENOM" id="CLU_015114_1_2_0"/>
<dbReference type="EMBL" id="CP003198">
    <property type="protein sequence ID" value="AFM21857.1"/>
    <property type="molecule type" value="Genomic_DNA"/>
</dbReference>
<keyword evidence="4 8" id="KW-0812">Transmembrane</keyword>
<dbReference type="STRING" id="891968.Anamo_1244"/>
<feature type="transmembrane region" description="Helical" evidence="8">
    <location>
        <begin position="157"/>
        <end position="180"/>
    </location>
</feature>
<dbReference type="InterPro" id="IPR003689">
    <property type="entry name" value="ZIP"/>
</dbReference>
<protein>
    <submittedName>
        <fullName evidence="9">Putative divalent heavy-metal cations transporter</fullName>
    </submittedName>
</protein>
<evidence type="ECO:0000256" key="6">
    <source>
        <dbReference type="ARBA" id="ARBA00022989"/>
    </source>
</evidence>
<evidence type="ECO:0000256" key="1">
    <source>
        <dbReference type="ARBA" id="ARBA00004651"/>
    </source>
</evidence>
<gene>
    <name evidence="9" type="ordered locus">Anamo_1244</name>
</gene>
<accession>I4BX50</accession>
<dbReference type="Proteomes" id="UP000006061">
    <property type="component" value="Chromosome"/>
</dbReference>
<dbReference type="KEGG" id="amo:Anamo_1244"/>
<comment type="similarity">
    <text evidence="2">Belongs to the ZIP transporter (TC 2.A.5) family.</text>
</comment>
<dbReference type="Pfam" id="PF02535">
    <property type="entry name" value="Zip"/>
    <property type="match status" value="1"/>
</dbReference>
<evidence type="ECO:0000256" key="5">
    <source>
        <dbReference type="ARBA" id="ARBA00022833"/>
    </source>
</evidence>
<evidence type="ECO:0000313" key="9">
    <source>
        <dbReference type="EMBL" id="AFM21857.1"/>
    </source>
</evidence>
<proteinExistence type="inferred from homology"/>
<dbReference type="PANTHER" id="PTHR11040">
    <property type="entry name" value="ZINC/IRON TRANSPORTER"/>
    <property type="match status" value="1"/>
</dbReference>
<sequence length="304" mass="32238">MDSVFRVSCNWLAMVYLLRQTEQTLREWGRMPVNLAQAFIGLSPVVQALLATLFTWGVTALGAAAVFLTKEVSKKLLDSMLAFAGGVMIAASYWSLLAPAIEMSEGKGIPSWIPPAVGFLAGGIFMRAIDMVLPHLHIGLERSDAEGIQTSWRRSTLLVLAITLHNIPEGLAVGVAFGALAYGLPTASLAGAVSLALGIGLQNFPEGFAVSMPLRREGVSPRKCFMMGQMSAVVEPIAGVIGAWAVMIAQPILPYALAFAAGAMIFVVVEEVIPEAQRSGETNITTMAAMLGFTIMMVLDVALG</sequence>
<comment type="subcellular location">
    <subcellularLocation>
        <location evidence="1">Cell membrane</location>
        <topology evidence="1">Multi-pass membrane protein</topology>
    </subcellularLocation>
</comment>
<dbReference type="PANTHER" id="PTHR11040:SF211">
    <property type="entry name" value="ZINC TRANSPORTER ZIP11"/>
    <property type="match status" value="1"/>
</dbReference>
<feature type="transmembrane region" description="Helical" evidence="8">
    <location>
        <begin position="113"/>
        <end position="136"/>
    </location>
</feature>
<feature type="transmembrane region" description="Helical" evidence="8">
    <location>
        <begin position="284"/>
        <end position="303"/>
    </location>
</feature>
<evidence type="ECO:0000313" key="10">
    <source>
        <dbReference type="Proteomes" id="UP000006061"/>
    </source>
</evidence>
<name>I4BX50_ACEMN</name>
<keyword evidence="10" id="KW-1185">Reference proteome</keyword>
<evidence type="ECO:0000256" key="3">
    <source>
        <dbReference type="ARBA" id="ARBA00022475"/>
    </source>
</evidence>
<dbReference type="AlphaFoldDB" id="I4BX50"/>
<keyword evidence="3" id="KW-1003">Cell membrane</keyword>
<keyword evidence="5" id="KW-0862">Zinc</keyword>
<evidence type="ECO:0000256" key="4">
    <source>
        <dbReference type="ARBA" id="ARBA00022692"/>
    </source>
</evidence>
<evidence type="ECO:0000256" key="8">
    <source>
        <dbReference type="SAM" id="Phobius"/>
    </source>
</evidence>
<reference evidence="10" key="1">
    <citation type="journal article" date="2013" name="Stand. Genomic Sci.">
        <title>Complete genome sequence of the moderate thermophile Anaerobaculum mobile type strain (NGA(T)).</title>
        <authorList>
            <person name="Mavromatis K."/>
            <person name="Stackebrandt E."/>
            <person name="Held B."/>
            <person name="Lapidus A."/>
            <person name="Nolan M."/>
            <person name="Lucas S."/>
            <person name="Hammon N."/>
            <person name="Deshpande S."/>
            <person name="Cheng J.F."/>
            <person name="Tapia R."/>
            <person name="Goodwin L.A."/>
            <person name="Pitluck S."/>
            <person name="Liolios K."/>
            <person name="Pagani I."/>
            <person name="Ivanova N."/>
            <person name="Mikhailova N."/>
            <person name="Huntemann M."/>
            <person name="Pati A."/>
            <person name="Chen A."/>
            <person name="Palaniappan K."/>
            <person name="Land M."/>
            <person name="Rohde M."/>
            <person name="Spring S."/>
            <person name="Goker M."/>
            <person name="Woyke T."/>
            <person name="Detter J.C."/>
            <person name="Bristow J."/>
            <person name="Eisen J.A."/>
            <person name="Markowitz V."/>
            <person name="Hugenholtz P."/>
            <person name="Klenk H.P."/>
            <person name="Kyrpides N.C."/>
        </authorList>
    </citation>
    <scope>NUCLEOTIDE SEQUENCE</scope>
    <source>
        <strain evidence="10">ATCC BAA-54 / DSM 13181 / NGA</strain>
    </source>
</reference>
<evidence type="ECO:0000256" key="7">
    <source>
        <dbReference type="ARBA" id="ARBA00023136"/>
    </source>
</evidence>
<feature type="transmembrane region" description="Helical" evidence="8">
    <location>
        <begin position="225"/>
        <end position="246"/>
    </location>
</feature>
<feature type="transmembrane region" description="Helical" evidence="8">
    <location>
        <begin position="45"/>
        <end position="68"/>
    </location>
</feature>
<feature type="transmembrane region" description="Helical" evidence="8">
    <location>
        <begin position="80"/>
        <end position="101"/>
    </location>
</feature>
<dbReference type="GO" id="GO:0005385">
    <property type="term" value="F:zinc ion transmembrane transporter activity"/>
    <property type="evidence" value="ECO:0007669"/>
    <property type="project" value="TreeGrafter"/>
</dbReference>
<dbReference type="PATRIC" id="fig|891968.3.peg.1242"/>
<keyword evidence="6 8" id="KW-1133">Transmembrane helix</keyword>
<feature type="transmembrane region" description="Helical" evidence="8">
    <location>
        <begin position="186"/>
        <end position="204"/>
    </location>
</feature>
<dbReference type="GO" id="GO:0005886">
    <property type="term" value="C:plasma membrane"/>
    <property type="evidence" value="ECO:0007669"/>
    <property type="project" value="UniProtKB-SubCell"/>
</dbReference>
<dbReference type="eggNOG" id="COG0428">
    <property type="taxonomic scope" value="Bacteria"/>
</dbReference>
<keyword evidence="7 8" id="KW-0472">Membrane</keyword>
<organism evidence="9 10">
    <name type="scientific">Acetomicrobium mobile (strain ATCC BAA-54 / DSM 13181 / JCM 12221 / NGA)</name>
    <name type="common">Anaerobaculum mobile</name>
    <dbReference type="NCBI Taxonomy" id="891968"/>
    <lineage>
        <taxon>Bacteria</taxon>
        <taxon>Thermotogati</taxon>
        <taxon>Synergistota</taxon>
        <taxon>Synergistia</taxon>
        <taxon>Synergistales</taxon>
        <taxon>Acetomicrobiaceae</taxon>
        <taxon>Acetomicrobium</taxon>
    </lineage>
</organism>
<evidence type="ECO:0000256" key="2">
    <source>
        <dbReference type="ARBA" id="ARBA00006939"/>
    </source>
</evidence>